<evidence type="ECO:0000313" key="14">
    <source>
        <dbReference type="Proteomes" id="UP000251545"/>
    </source>
</evidence>
<keyword evidence="2 8" id="KW-0813">Transport</keyword>
<keyword evidence="3 8" id="KW-1134">Transmembrane beta strand</keyword>
<dbReference type="Gene3D" id="2.60.40.1120">
    <property type="entry name" value="Carboxypeptidase-like, regulatory domain"/>
    <property type="match status" value="1"/>
</dbReference>
<dbReference type="Pfam" id="PF13715">
    <property type="entry name" value="CarbopepD_reg_2"/>
    <property type="match status" value="1"/>
</dbReference>
<dbReference type="Pfam" id="PF07715">
    <property type="entry name" value="Plug"/>
    <property type="match status" value="1"/>
</dbReference>
<evidence type="ECO:0000259" key="12">
    <source>
        <dbReference type="Pfam" id="PF07715"/>
    </source>
</evidence>
<keyword evidence="10" id="KW-0732">Signal</keyword>
<dbReference type="PROSITE" id="PS00018">
    <property type="entry name" value="EF_HAND_1"/>
    <property type="match status" value="1"/>
</dbReference>
<dbReference type="NCBIfam" id="TIGR04057">
    <property type="entry name" value="SusC_RagA_signa"/>
    <property type="match status" value="1"/>
</dbReference>
<dbReference type="InterPro" id="IPR023996">
    <property type="entry name" value="TonB-dep_OMP_SusC/RagA"/>
</dbReference>
<evidence type="ECO:0000256" key="8">
    <source>
        <dbReference type="PROSITE-ProRule" id="PRU01360"/>
    </source>
</evidence>
<evidence type="ECO:0000256" key="3">
    <source>
        <dbReference type="ARBA" id="ARBA00022452"/>
    </source>
</evidence>
<dbReference type="Gene3D" id="2.40.170.20">
    <property type="entry name" value="TonB-dependent receptor, beta-barrel domain"/>
    <property type="match status" value="1"/>
</dbReference>
<feature type="chain" id="PRO_5016893052" evidence="10">
    <location>
        <begin position="20"/>
        <end position="1006"/>
    </location>
</feature>
<sequence length="1006" mass="111341">MKHSILILSLLLISFTTIAQNIVTGTITDEEGQPIPGVNILEKNTTNGAVSDFDGGYSINVGANATLAFSYVGYKTQEIQVAGRTNISLVLQTDNAQLDEVVVIGYGAVKRDKITSSISTVDGEELTKMVASNPAEALQGKAAGVQVLSSGGSPGASPQILVRGITTNNGSQPLIVIDGVMLPSGTSLNFLNPADIESFQILKDASASAIYGSRASNGVVLITTKRGKEGKTTIDVDVSYGMQQLEKIQMAGADEYIAVTNLRRTNDGNAPLYNADDFNTDTDWWEEVIEDYAPITNANIRASGGSEKINYAGSLSFFDQQSNYTKGWYQRVTGRFNVDFKISDKIKLKQDLSPRIERWENTPSALYSLLRIDPLTEVYLPQSERVGRNIYSIYEASNNNVPNPVGGIARSFNESFFFGFFSNTQLDFKITPELTFTSQFGFNISNSGTDAFNPEYFTNPNQQREVNRVFRNTRQDIDYVVNNTINFTKTINEKHYLNVLGGILYDSQHFNYINGSREGVPDSENPDLWYIDAAVGEGISVNSNEATDNILSGIFRTIYGFDNKYFVTGSVRVDQSSRFPKDNRTGIFSSVSFAWDIDSEKFFKSEKINNMRLKVGVGEVGNQNISREGQFFSVGSGDYVFGGDRVVTNFLSRFGNTNLQWETVRDQNIGLEMSMFNNALDFSVEYYKKTSEDLLFNVELPNYTGVPGLVAQNVGSFESEGFDFQVGFNKQMGDFTLGLNLNVSTNESKAKSLAPGNEQLLGQKREDLGNRFIKITEVGQTVGLFYGFKTDGIFQNQTELNSHTSEDGTVIQPNAQVGDIRFVDTNEDGQLNDEDLQIMGDPFADFYGGLTANLSYKKFDFSMQWYGTFGNDVFNYPTTFLYSGIQDVNVAAGTLNKVWSPENPGASFPRLTQTDRNGNYLRPSDLFIEDGSYLRLRNVQLGYNFNIKGFQKCRLYVSGQNLITITNYSGFDPEVAAGGNVINDFGVDYARNPITKTYLLGLNLTL</sequence>
<protein>
    <submittedName>
        <fullName evidence="13">TonB-linked SusC/RagA family outer membrane protein</fullName>
    </submittedName>
</protein>
<dbReference type="SUPFAM" id="SSF56935">
    <property type="entry name" value="Porins"/>
    <property type="match status" value="1"/>
</dbReference>
<comment type="caution">
    <text evidence="13">The sequence shown here is derived from an EMBL/GenBank/DDBJ whole genome shotgun (WGS) entry which is preliminary data.</text>
</comment>
<comment type="similarity">
    <text evidence="8 9">Belongs to the TonB-dependent receptor family.</text>
</comment>
<dbReference type="RefSeq" id="WP_105473719.1">
    <property type="nucleotide sequence ID" value="NZ_PVEO01000005.1"/>
</dbReference>
<name>A0A362WZR0_9FLAO</name>
<evidence type="ECO:0000313" key="13">
    <source>
        <dbReference type="EMBL" id="PQV48237.1"/>
    </source>
</evidence>
<dbReference type="InterPro" id="IPR036942">
    <property type="entry name" value="Beta-barrel_TonB_sf"/>
</dbReference>
<dbReference type="PROSITE" id="PS52016">
    <property type="entry name" value="TONB_DEPENDENT_REC_3"/>
    <property type="match status" value="1"/>
</dbReference>
<dbReference type="EMBL" id="PVEO01000005">
    <property type="protein sequence ID" value="PQV48237.1"/>
    <property type="molecule type" value="Genomic_DNA"/>
</dbReference>
<dbReference type="Pfam" id="PF00593">
    <property type="entry name" value="TonB_dep_Rec_b-barrel"/>
    <property type="match status" value="1"/>
</dbReference>
<evidence type="ECO:0000256" key="6">
    <source>
        <dbReference type="ARBA" id="ARBA00023136"/>
    </source>
</evidence>
<dbReference type="FunFam" id="2.60.40.1120:FF:000003">
    <property type="entry name" value="Outer membrane protein Omp121"/>
    <property type="match status" value="1"/>
</dbReference>
<evidence type="ECO:0000256" key="2">
    <source>
        <dbReference type="ARBA" id="ARBA00022448"/>
    </source>
</evidence>
<proteinExistence type="inferred from homology"/>
<evidence type="ECO:0000256" key="4">
    <source>
        <dbReference type="ARBA" id="ARBA00022692"/>
    </source>
</evidence>
<evidence type="ECO:0000256" key="5">
    <source>
        <dbReference type="ARBA" id="ARBA00023077"/>
    </source>
</evidence>
<gene>
    <name evidence="13" type="ORF">CLV33_10587</name>
</gene>
<dbReference type="GO" id="GO:0009279">
    <property type="term" value="C:cell outer membrane"/>
    <property type="evidence" value="ECO:0007669"/>
    <property type="project" value="UniProtKB-SubCell"/>
</dbReference>
<keyword evidence="7 8" id="KW-0998">Cell outer membrane</keyword>
<evidence type="ECO:0000256" key="10">
    <source>
        <dbReference type="SAM" id="SignalP"/>
    </source>
</evidence>
<comment type="subcellular location">
    <subcellularLocation>
        <location evidence="1 8">Cell outer membrane</location>
        <topology evidence="1 8">Multi-pass membrane protein</topology>
    </subcellularLocation>
</comment>
<dbReference type="InterPro" id="IPR012910">
    <property type="entry name" value="Plug_dom"/>
</dbReference>
<accession>A0A362WZR0</accession>
<evidence type="ECO:0000259" key="11">
    <source>
        <dbReference type="Pfam" id="PF00593"/>
    </source>
</evidence>
<dbReference type="Proteomes" id="UP000251545">
    <property type="component" value="Unassembled WGS sequence"/>
</dbReference>
<dbReference type="NCBIfam" id="TIGR04056">
    <property type="entry name" value="OMP_RagA_SusC"/>
    <property type="match status" value="1"/>
</dbReference>
<dbReference type="InterPro" id="IPR037066">
    <property type="entry name" value="Plug_dom_sf"/>
</dbReference>
<dbReference type="InterPro" id="IPR000531">
    <property type="entry name" value="Beta-barrel_TonB"/>
</dbReference>
<keyword evidence="4 8" id="KW-0812">Transmembrane</keyword>
<reference evidence="13 14" key="1">
    <citation type="submission" date="2018-02" db="EMBL/GenBank/DDBJ databases">
        <title>Genomic Encyclopedia of Archaeal and Bacterial Type Strains, Phase II (KMG-II): from individual species to whole genera.</title>
        <authorList>
            <person name="Goeker M."/>
        </authorList>
    </citation>
    <scope>NUCLEOTIDE SEQUENCE [LARGE SCALE GENOMIC DNA]</scope>
    <source>
        <strain evidence="13 14">DSM 21165</strain>
    </source>
</reference>
<keyword evidence="5 9" id="KW-0798">TonB box</keyword>
<dbReference type="AlphaFoldDB" id="A0A362WZR0"/>
<feature type="domain" description="TonB-dependent receptor-like beta-barrel" evidence="11">
    <location>
        <begin position="397"/>
        <end position="962"/>
    </location>
</feature>
<evidence type="ECO:0000256" key="9">
    <source>
        <dbReference type="RuleBase" id="RU003357"/>
    </source>
</evidence>
<keyword evidence="6 8" id="KW-0472">Membrane</keyword>
<feature type="signal peptide" evidence="10">
    <location>
        <begin position="1"/>
        <end position="19"/>
    </location>
</feature>
<dbReference type="InterPro" id="IPR039426">
    <property type="entry name" value="TonB-dep_rcpt-like"/>
</dbReference>
<dbReference type="InterPro" id="IPR023997">
    <property type="entry name" value="TonB-dep_OMP_SusC/RagA_CS"/>
</dbReference>
<dbReference type="Gene3D" id="2.170.130.10">
    <property type="entry name" value="TonB-dependent receptor, plug domain"/>
    <property type="match status" value="1"/>
</dbReference>
<organism evidence="13 14">
    <name type="scientific">Jejuia pallidilutea</name>
    <dbReference type="NCBI Taxonomy" id="504487"/>
    <lineage>
        <taxon>Bacteria</taxon>
        <taxon>Pseudomonadati</taxon>
        <taxon>Bacteroidota</taxon>
        <taxon>Flavobacteriia</taxon>
        <taxon>Flavobacteriales</taxon>
        <taxon>Flavobacteriaceae</taxon>
        <taxon>Jejuia</taxon>
    </lineage>
</organism>
<evidence type="ECO:0000256" key="7">
    <source>
        <dbReference type="ARBA" id="ARBA00023237"/>
    </source>
</evidence>
<feature type="domain" description="TonB-dependent receptor plug" evidence="12">
    <location>
        <begin position="112"/>
        <end position="219"/>
    </location>
</feature>
<evidence type="ECO:0000256" key="1">
    <source>
        <dbReference type="ARBA" id="ARBA00004571"/>
    </source>
</evidence>
<dbReference type="SUPFAM" id="SSF49464">
    <property type="entry name" value="Carboxypeptidase regulatory domain-like"/>
    <property type="match status" value="1"/>
</dbReference>
<dbReference type="InterPro" id="IPR008969">
    <property type="entry name" value="CarboxyPept-like_regulatory"/>
</dbReference>
<dbReference type="InterPro" id="IPR018247">
    <property type="entry name" value="EF_Hand_1_Ca_BS"/>
</dbReference>